<evidence type="ECO:0000313" key="10">
    <source>
        <dbReference type="Proteomes" id="UP000886841"/>
    </source>
</evidence>
<reference evidence="9" key="1">
    <citation type="submission" date="2020-10" db="EMBL/GenBank/DDBJ databases">
        <authorList>
            <person name="Gilroy R."/>
        </authorList>
    </citation>
    <scope>NUCLEOTIDE SEQUENCE</scope>
    <source>
        <strain evidence="9">ChiSxjej1B13-7041</strain>
    </source>
</reference>
<feature type="transmembrane region" description="Helical" evidence="7">
    <location>
        <begin position="209"/>
        <end position="231"/>
    </location>
</feature>
<comment type="caution">
    <text evidence="9">The sequence shown here is derived from an EMBL/GenBank/DDBJ whole genome shotgun (WGS) entry which is preliminary data.</text>
</comment>
<dbReference type="PANTHER" id="PTHR33362:SF5">
    <property type="entry name" value="C4-DICARBOXYLATE TRAP TRANSPORTER LARGE PERMEASE PROTEIN DCTM"/>
    <property type="match status" value="1"/>
</dbReference>
<evidence type="ECO:0000256" key="4">
    <source>
        <dbReference type="ARBA" id="ARBA00022692"/>
    </source>
</evidence>
<protein>
    <submittedName>
        <fullName evidence="9">TRAP transporter large permease</fullName>
    </submittedName>
</protein>
<feature type="transmembrane region" description="Helical" evidence="7">
    <location>
        <begin position="393"/>
        <end position="417"/>
    </location>
</feature>
<evidence type="ECO:0000256" key="1">
    <source>
        <dbReference type="ARBA" id="ARBA00004429"/>
    </source>
</evidence>
<feature type="transmembrane region" description="Helical" evidence="7">
    <location>
        <begin position="354"/>
        <end position="372"/>
    </location>
</feature>
<evidence type="ECO:0000313" key="9">
    <source>
        <dbReference type="EMBL" id="HIR92822.1"/>
    </source>
</evidence>
<feature type="transmembrane region" description="Helical" evidence="7">
    <location>
        <begin position="301"/>
        <end position="323"/>
    </location>
</feature>
<dbReference type="NCBIfam" id="TIGR00786">
    <property type="entry name" value="dctM"/>
    <property type="match status" value="1"/>
</dbReference>
<keyword evidence="5 7" id="KW-1133">Transmembrane helix</keyword>
<feature type="transmembrane region" description="Helical" evidence="7">
    <location>
        <begin position="268"/>
        <end position="289"/>
    </location>
</feature>
<name>A0A9D1EIW9_9FIRM</name>
<evidence type="ECO:0000256" key="2">
    <source>
        <dbReference type="ARBA" id="ARBA00022475"/>
    </source>
</evidence>
<accession>A0A9D1EIW9</accession>
<keyword evidence="3" id="KW-0997">Cell inner membrane</keyword>
<organism evidence="9 10">
    <name type="scientific">Candidatus Egerieimonas intestinavium</name>
    <dbReference type="NCBI Taxonomy" id="2840777"/>
    <lineage>
        <taxon>Bacteria</taxon>
        <taxon>Bacillati</taxon>
        <taxon>Bacillota</taxon>
        <taxon>Clostridia</taxon>
        <taxon>Lachnospirales</taxon>
        <taxon>Lachnospiraceae</taxon>
        <taxon>Lachnospiraceae incertae sedis</taxon>
        <taxon>Candidatus Egerieimonas</taxon>
    </lineage>
</organism>
<evidence type="ECO:0000259" key="8">
    <source>
        <dbReference type="Pfam" id="PF06808"/>
    </source>
</evidence>
<dbReference type="GO" id="GO:0005886">
    <property type="term" value="C:plasma membrane"/>
    <property type="evidence" value="ECO:0007669"/>
    <property type="project" value="UniProtKB-SubCell"/>
</dbReference>
<keyword evidence="2" id="KW-1003">Cell membrane</keyword>
<sequence length="423" mass="45088">MAVIIGFFVLLILGVPIYAVVMMCAAGGVALYTNTDLVVVSQQLFTGLDSTTLLAVPFFIVAGSIASRGKTSENLIKCMNVIFGRLPGGPVIATIATCAFFAAISGSSMATVVAVGTLMIPALKKAGYPELMNVGAVCSGGSLGILIPPSAPMVMFCVAMGTSVGKQFMAGFIPGILLALVWCIYVFIRCSVKKLGTPVRYSAKEAVKIFVEGIPALLFPVIVLGSIYTGWATPTEAAAISTVYVLLIEKFIYRTLKFEEMVEYFYKGIVQAASLLLIIGTATALSYLITVMQIPAMVVSFISGIVTSQAMLILIVMIILFIAGCFMDTIALIVILAPILVPLLNMYGVDLIHFGIMAILASQVGYISPPFGTNLFVTMQVADKPFAFVARSIVPYIIILIITTLVICFIPQISLFLPNLMQM</sequence>
<dbReference type="Pfam" id="PF06808">
    <property type="entry name" value="DctM"/>
    <property type="match status" value="1"/>
</dbReference>
<feature type="transmembrane region" description="Helical" evidence="7">
    <location>
        <begin position="6"/>
        <end position="32"/>
    </location>
</feature>
<reference evidence="9" key="2">
    <citation type="journal article" date="2021" name="PeerJ">
        <title>Extensive microbial diversity within the chicken gut microbiome revealed by metagenomics and culture.</title>
        <authorList>
            <person name="Gilroy R."/>
            <person name="Ravi A."/>
            <person name="Getino M."/>
            <person name="Pursley I."/>
            <person name="Horton D.L."/>
            <person name="Alikhan N.F."/>
            <person name="Baker D."/>
            <person name="Gharbi K."/>
            <person name="Hall N."/>
            <person name="Watson M."/>
            <person name="Adriaenssens E.M."/>
            <person name="Foster-Nyarko E."/>
            <person name="Jarju S."/>
            <person name="Secka A."/>
            <person name="Antonio M."/>
            <person name="Oren A."/>
            <person name="Chaudhuri R.R."/>
            <person name="La Ragione R."/>
            <person name="Hildebrand F."/>
            <person name="Pallen M.J."/>
        </authorList>
    </citation>
    <scope>NUCLEOTIDE SEQUENCE</scope>
    <source>
        <strain evidence="9">ChiSxjej1B13-7041</strain>
    </source>
</reference>
<feature type="transmembrane region" description="Helical" evidence="7">
    <location>
        <begin position="91"/>
        <end position="119"/>
    </location>
</feature>
<evidence type="ECO:0000256" key="6">
    <source>
        <dbReference type="ARBA" id="ARBA00023136"/>
    </source>
</evidence>
<dbReference type="Proteomes" id="UP000886841">
    <property type="component" value="Unassembled WGS sequence"/>
</dbReference>
<keyword evidence="6 7" id="KW-0472">Membrane</keyword>
<feature type="transmembrane region" description="Helical" evidence="7">
    <location>
        <begin position="168"/>
        <end position="188"/>
    </location>
</feature>
<dbReference type="InterPro" id="IPR004681">
    <property type="entry name" value="TRAP_DctM"/>
</dbReference>
<feature type="transmembrane region" description="Helical" evidence="7">
    <location>
        <begin position="131"/>
        <end position="148"/>
    </location>
</feature>
<feature type="transmembrane region" description="Helical" evidence="7">
    <location>
        <begin position="44"/>
        <end position="66"/>
    </location>
</feature>
<keyword evidence="4 7" id="KW-0812">Transmembrane</keyword>
<feature type="transmembrane region" description="Helical" evidence="7">
    <location>
        <begin position="330"/>
        <end position="348"/>
    </location>
</feature>
<comment type="subcellular location">
    <subcellularLocation>
        <location evidence="1">Cell inner membrane</location>
        <topology evidence="1">Multi-pass membrane protein</topology>
    </subcellularLocation>
</comment>
<dbReference type="InterPro" id="IPR010656">
    <property type="entry name" value="DctM"/>
</dbReference>
<feature type="domain" description="TRAP C4-dicarboxylate transport system permease DctM subunit" evidence="8">
    <location>
        <begin position="4"/>
        <end position="413"/>
    </location>
</feature>
<proteinExistence type="predicted"/>
<evidence type="ECO:0000256" key="5">
    <source>
        <dbReference type="ARBA" id="ARBA00022989"/>
    </source>
</evidence>
<evidence type="ECO:0000256" key="7">
    <source>
        <dbReference type="SAM" id="Phobius"/>
    </source>
</evidence>
<evidence type="ECO:0000256" key="3">
    <source>
        <dbReference type="ARBA" id="ARBA00022519"/>
    </source>
</evidence>
<gene>
    <name evidence="9" type="ORF">IAB98_05335</name>
</gene>
<dbReference type="AlphaFoldDB" id="A0A9D1EIW9"/>
<dbReference type="GO" id="GO:0022857">
    <property type="term" value="F:transmembrane transporter activity"/>
    <property type="evidence" value="ECO:0007669"/>
    <property type="project" value="TreeGrafter"/>
</dbReference>
<dbReference type="PANTHER" id="PTHR33362">
    <property type="entry name" value="SIALIC ACID TRAP TRANSPORTER PERMEASE PROTEIN SIAT-RELATED"/>
    <property type="match status" value="1"/>
</dbReference>
<dbReference type="PIRSF" id="PIRSF006066">
    <property type="entry name" value="HI0050"/>
    <property type="match status" value="1"/>
</dbReference>
<dbReference type="EMBL" id="DVHU01000048">
    <property type="protein sequence ID" value="HIR92822.1"/>
    <property type="molecule type" value="Genomic_DNA"/>
</dbReference>